<evidence type="ECO:0000256" key="10">
    <source>
        <dbReference type="ARBA" id="ARBA00029433"/>
    </source>
</evidence>
<proteinExistence type="inferred from homology"/>
<organism evidence="13 14">
    <name type="scientific">Oryzias latipes</name>
    <name type="common">Japanese rice fish</name>
    <name type="synonym">Japanese killifish</name>
    <dbReference type="NCBI Taxonomy" id="8090"/>
    <lineage>
        <taxon>Eukaryota</taxon>
        <taxon>Metazoa</taxon>
        <taxon>Chordata</taxon>
        <taxon>Craniata</taxon>
        <taxon>Vertebrata</taxon>
        <taxon>Euteleostomi</taxon>
        <taxon>Actinopterygii</taxon>
        <taxon>Neopterygii</taxon>
        <taxon>Teleostei</taxon>
        <taxon>Neoteleostei</taxon>
        <taxon>Acanthomorphata</taxon>
        <taxon>Ovalentaria</taxon>
        <taxon>Atherinomorphae</taxon>
        <taxon>Beloniformes</taxon>
        <taxon>Adrianichthyidae</taxon>
        <taxon>Oryziinae</taxon>
        <taxon>Oryzias</taxon>
    </lineage>
</organism>
<dbReference type="SMART" id="SM00312">
    <property type="entry name" value="PX"/>
    <property type="match status" value="1"/>
</dbReference>
<evidence type="ECO:0000256" key="2">
    <source>
        <dbReference type="ARBA" id="ARBA00004496"/>
    </source>
</evidence>
<keyword evidence="8" id="KW-0446">Lipid-binding</keyword>
<reference key="1">
    <citation type="journal article" date="2007" name="Nature">
        <title>The medaka draft genome and insights into vertebrate genome evolution.</title>
        <authorList>
            <person name="Kasahara M."/>
            <person name="Naruse K."/>
            <person name="Sasaki S."/>
            <person name="Nakatani Y."/>
            <person name="Qu W."/>
            <person name="Ahsan B."/>
            <person name="Yamada T."/>
            <person name="Nagayasu Y."/>
            <person name="Doi K."/>
            <person name="Kasai Y."/>
            <person name="Jindo T."/>
            <person name="Kobayashi D."/>
            <person name="Shimada A."/>
            <person name="Toyoda A."/>
            <person name="Kuroki Y."/>
            <person name="Fujiyama A."/>
            <person name="Sasaki T."/>
            <person name="Shimizu A."/>
            <person name="Asakawa S."/>
            <person name="Shimizu N."/>
            <person name="Hashimoto S."/>
            <person name="Yang J."/>
            <person name="Lee Y."/>
            <person name="Matsushima K."/>
            <person name="Sugano S."/>
            <person name="Sakaizumi M."/>
            <person name="Narita T."/>
            <person name="Ohishi K."/>
            <person name="Haga S."/>
            <person name="Ohta F."/>
            <person name="Nomoto H."/>
            <person name="Nogata K."/>
            <person name="Morishita T."/>
            <person name="Endo T."/>
            <person name="Shin-I T."/>
            <person name="Takeda H."/>
            <person name="Morishita S."/>
            <person name="Kohara Y."/>
        </authorList>
    </citation>
    <scope>NUCLEOTIDE SEQUENCE [LARGE SCALE GENOMIC DNA]</scope>
    <source>
        <strain>Hd-rR</strain>
    </source>
</reference>
<feature type="domain" description="PX" evidence="12">
    <location>
        <begin position="10"/>
        <end position="127"/>
    </location>
</feature>
<keyword evidence="9 11" id="KW-0472">Membrane</keyword>
<dbReference type="PANTHER" id="PTHR46209">
    <property type="entry name" value="PX DOMAIN-CONTAINING PROTEIN"/>
    <property type="match status" value="1"/>
</dbReference>
<evidence type="ECO:0000256" key="5">
    <source>
        <dbReference type="ARBA" id="ARBA00022490"/>
    </source>
</evidence>
<reference evidence="13 14" key="2">
    <citation type="submission" date="2017-04" db="EMBL/GenBank/DDBJ databases">
        <title>CpG methylation of centromeres and impact of large insertions on vertebrate speciation.</title>
        <authorList>
            <person name="Ichikawa K."/>
            <person name="Yoshimura J."/>
            <person name="Morishita S."/>
        </authorList>
    </citation>
    <scope>NUCLEOTIDE SEQUENCE</scope>
    <source>
        <strain evidence="13 14">HNI</strain>
    </source>
</reference>
<keyword evidence="11" id="KW-0812">Transmembrane</keyword>
<protein>
    <submittedName>
        <fullName evidence="13">Sorting nexin 10a</fullName>
    </submittedName>
</protein>
<dbReference type="GO" id="GO:0035091">
    <property type="term" value="F:phosphatidylinositol binding"/>
    <property type="evidence" value="ECO:0007669"/>
    <property type="project" value="InterPro"/>
</dbReference>
<keyword evidence="11" id="KW-1133">Transmembrane helix</keyword>
<reference evidence="13" key="3">
    <citation type="submission" date="2025-08" db="UniProtKB">
        <authorList>
            <consortium name="Ensembl"/>
        </authorList>
    </citation>
    <scope>IDENTIFICATION</scope>
    <source>
        <strain evidence="13">HNI</strain>
    </source>
</reference>
<evidence type="ECO:0000256" key="8">
    <source>
        <dbReference type="ARBA" id="ARBA00023121"/>
    </source>
</evidence>
<keyword evidence="5" id="KW-0963">Cytoplasm</keyword>
<dbReference type="CDD" id="cd06898">
    <property type="entry name" value="PX_SNX10"/>
    <property type="match status" value="1"/>
</dbReference>
<comment type="subcellular location">
    <subcellularLocation>
        <location evidence="2">Cytoplasm</location>
    </subcellularLocation>
    <subcellularLocation>
        <location evidence="10">Endomembrane system</location>
        <topology evidence="10">Peripheral membrane protein</topology>
        <orientation evidence="10">Cytoplasmic side</orientation>
    </subcellularLocation>
    <subcellularLocation>
        <location evidence="1">Endosome</location>
    </subcellularLocation>
</comment>
<feature type="transmembrane region" description="Helical" evidence="11">
    <location>
        <begin position="179"/>
        <end position="200"/>
    </location>
</feature>
<accession>A0A3P9K413</accession>
<keyword evidence="6" id="KW-0967">Endosome</keyword>
<evidence type="ECO:0000313" key="13">
    <source>
        <dbReference type="Ensembl" id="ENSORLP00020003343.1"/>
    </source>
</evidence>
<dbReference type="InterPro" id="IPR001683">
    <property type="entry name" value="PX_dom"/>
</dbReference>
<evidence type="ECO:0000256" key="11">
    <source>
        <dbReference type="SAM" id="Phobius"/>
    </source>
</evidence>
<dbReference type="GO" id="GO:0005768">
    <property type="term" value="C:endosome"/>
    <property type="evidence" value="ECO:0007669"/>
    <property type="project" value="UniProtKB-SubCell"/>
</dbReference>
<keyword evidence="4" id="KW-0813">Transport</keyword>
<keyword evidence="7" id="KW-0653">Protein transport</keyword>
<dbReference type="AlphaFoldDB" id="A0A3P9K413"/>
<evidence type="ECO:0000256" key="7">
    <source>
        <dbReference type="ARBA" id="ARBA00022927"/>
    </source>
</evidence>
<evidence type="ECO:0000256" key="4">
    <source>
        <dbReference type="ARBA" id="ARBA00022448"/>
    </source>
</evidence>
<evidence type="ECO:0000256" key="6">
    <source>
        <dbReference type="ARBA" id="ARBA00022753"/>
    </source>
</evidence>
<dbReference type="InterPro" id="IPR036871">
    <property type="entry name" value="PX_dom_sf"/>
</dbReference>
<dbReference type="Ensembl" id="ENSORLT00020009769.1">
    <property type="protein sequence ID" value="ENSORLP00020003343.1"/>
    <property type="gene ID" value="ENSORLG00020004203.1"/>
</dbReference>
<dbReference type="Proteomes" id="UP000265180">
    <property type="component" value="Chromosome 11"/>
</dbReference>
<reference evidence="13" key="4">
    <citation type="submission" date="2025-09" db="UniProtKB">
        <authorList>
            <consortium name="Ensembl"/>
        </authorList>
    </citation>
    <scope>IDENTIFICATION</scope>
    <source>
        <strain evidence="13">HNI</strain>
    </source>
</reference>
<dbReference type="PANTHER" id="PTHR46209:SF2">
    <property type="entry name" value="SORTING NEXIN-10"/>
    <property type="match status" value="1"/>
</dbReference>
<dbReference type="Gene3D" id="3.30.1520.10">
    <property type="entry name" value="Phox-like domain"/>
    <property type="match status" value="1"/>
</dbReference>
<dbReference type="Pfam" id="PF00787">
    <property type="entry name" value="PX"/>
    <property type="match status" value="1"/>
</dbReference>
<evidence type="ECO:0000256" key="9">
    <source>
        <dbReference type="ARBA" id="ARBA00023136"/>
    </source>
</evidence>
<sequence>CLPRNEQIEFISISVQDPKLHKEDIWNTYVDYEICLQTNSMCFRKTRSCVRRRYSEFVWLRHCLEQNALVLNVPKLPSWNPFFNLKNEDQVTKRMKGLQEFLENALQVPLLLSDSKLHLFLQSGLSITKIMKCSLGKTKYTVAEAIQRSSSDCIKSLEDKATYDSDCERYDMKTKFRSVFLLTLVFGLMQFLLFWQFFIIGARVEY</sequence>
<dbReference type="GO" id="GO:0006886">
    <property type="term" value="P:intracellular protein transport"/>
    <property type="evidence" value="ECO:0007669"/>
    <property type="project" value="InterPro"/>
</dbReference>
<evidence type="ECO:0000259" key="12">
    <source>
        <dbReference type="PROSITE" id="PS50195"/>
    </source>
</evidence>
<comment type="similarity">
    <text evidence="3">Belongs to the sorting nexin family.</text>
</comment>
<dbReference type="SUPFAM" id="SSF64268">
    <property type="entry name" value="PX domain"/>
    <property type="match status" value="1"/>
</dbReference>
<dbReference type="PROSITE" id="PS50195">
    <property type="entry name" value="PX"/>
    <property type="match status" value="1"/>
</dbReference>
<evidence type="ECO:0000256" key="1">
    <source>
        <dbReference type="ARBA" id="ARBA00004177"/>
    </source>
</evidence>
<evidence type="ECO:0000256" key="3">
    <source>
        <dbReference type="ARBA" id="ARBA00010883"/>
    </source>
</evidence>
<name>A0A3P9K413_ORYLA</name>
<dbReference type="InterPro" id="IPR043544">
    <property type="entry name" value="SNX10/11"/>
</dbReference>
<evidence type="ECO:0000313" key="14">
    <source>
        <dbReference type="Proteomes" id="UP000265180"/>
    </source>
</evidence>